<dbReference type="InterPro" id="IPR023534">
    <property type="entry name" value="Rof/RNase_P-like"/>
</dbReference>
<dbReference type="InterPro" id="IPR038626">
    <property type="entry name" value="Rof-like_sf"/>
</dbReference>
<dbReference type="EMBL" id="LT629751">
    <property type="protein sequence ID" value="SDS76589.1"/>
    <property type="molecule type" value="Genomic_DNA"/>
</dbReference>
<dbReference type="Proteomes" id="UP000243359">
    <property type="component" value="Chromosome I"/>
</dbReference>
<sequence length="88" mass="9953">MSSTYRPLACDLHDYLEIACLYGYRLRIELDDGSWLSARALDTRTLPNKEEMLLVEAAGAQRQLRLDHLRAITALTPGARFGRVAFKS</sequence>
<gene>
    <name evidence="1" type="ORF">SAMN05216221_2574</name>
</gene>
<dbReference type="OrthoDB" id="5344363at2"/>
<dbReference type="STRING" id="1392877.SAMN05216221_2574"/>
<organism evidence="1 2">
    <name type="scientific">Pseudomonas oryzae</name>
    <dbReference type="NCBI Taxonomy" id="1392877"/>
    <lineage>
        <taxon>Bacteria</taxon>
        <taxon>Pseudomonadati</taxon>
        <taxon>Pseudomonadota</taxon>
        <taxon>Gammaproteobacteria</taxon>
        <taxon>Pseudomonadales</taxon>
        <taxon>Pseudomonadaceae</taxon>
        <taxon>Pseudomonas</taxon>
    </lineage>
</organism>
<dbReference type="RefSeq" id="WP_090349311.1">
    <property type="nucleotide sequence ID" value="NZ_LT629751.1"/>
</dbReference>
<dbReference type="SUPFAM" id="SSF101744">
    <property type="entry name" value="Rof/RNase P subunit-like"/>
    <property type="match status" value="1"/>
</dbReference>
<evidence type="ECO:0000313" key="2">
    <source>
        <dbReference type="Proteomes" id="UP000243359"/>
    </source>
</evidence>
<accession>A0A1H1UXL7</accession>
<dbReference type="Pfam" id="PF07073">
    <property type="entry name" value="ROF"/>
    <property type="match status" value="1"/>
</dbReference>
<keyword evidence="2" id="KW-1185">Reference proteome</keyword>
<dbReference type="Gene3D" id="2.30.30.400">
    <property type="entry name" value="Rof-like"/>
    <property type="match status" value="1"/>
</dbReference>
<reference evidence="2" key="1">
    <citation type="submission" date="2016-10" db="EMBL/GenBank/DDBJ databases">
        <authorList>
            <person name="Varghese N."/>
            <person name="Submissions S."/>
        </authorList>
    </citation>
    <scope>NUCLEOTIDE SEQUENCE [LARGE SCALE GENOMIC DNA]</scope>
    <source>
        <strain evidence="2">KCTC 32247</strain>
    </source>
</reference>
<dbReference type="InterPro" id="IPR009778">
    <property type="entry name" value="ROF"/>
</dbReference>
<protein>
    <submittedName>
        <fullName evidence="1">Transcriptional antiterminator, Rof</fullName>
    </submittedName>
</protein>
<name>A0A1H1UXL7_9PSED</name>
<evidence type="ECO:0000313" key="1">
    <source>
        <dbReference type="EMBL" id="SDS76589.1"/>
    </source>
</evidence>
<dbReference type="AlphaFoldDB" id="A0A1H1UXL7"/>
<proteinExistence type="predicted"/>